<keyword evidence="2" id="KW-1185">Reference proteome</keyword>
<sequence length="38" mass="3955">MTYGPIHFGPSLDDAGNPVCSGGRCFVLNSTLSPTLKT</sequence>
<evidence type="ECO:0000313" key="1">
    <source>
        <dbReference type="EMBL" id="DAZ99035.1"/>
    </source>
</evidence>
<protein>
    <submittedName>
        <fullName evidence="1">Uncharacterized protein</fullName>
    </submittedName>
</protein>
<gene>
    <name evidence="1" type="ORF">N0F65_010921</name>
</gene>
<reference evidence="1" key="1">
    <citation type="submission" date="2022-11" db="EMBL/GenBank/DDBJ databases">
        <authorList>
            <person name="Morgan W.R."/>
            <person name="Tartar A."/>
        </authorList>
    </citation>
    <scope>NUCLEOTIDE SEQUENCE</scope>
    <source>
        <strain evidence="1">ARSEF 373</strain>
    </source>
</reference>
<dbReference type="Proteomes" id="UP001146120">
    <property type="component" value="Unassembled WGS sequence"/>
</dbReference>
<accession>A0AAV2YVT9</accession>
<proteinExistence type="predicted"/>
<organism evidence="1 2">
    <name type="scientific">Lagenidium giganteum</name>
    <dbReference type="NCBI Taxonomy" id="4803"/>
    <lineage>
        <taxon>Eukaryota</taxon>
        <taxon>Sar</taxon>
        <taxon>Stramenopiles</taxon>
        <taxon>Oomycota</taxon>
        <taxon>Peronosporomycetes</taxon>
        <taxon>Pythiales</taxon>
        <taxon>Pythiaceae</taxon>
    </lineage>
</organism>
<evidence type="ECO:0000313" key="2">
    <source>
        <dbReference type="Proteomes" id="UP001146120"/>
    </source>
</evidence>
<comment type="caution">
    <text evidence="1">The sequence shown here is derived from an EMBL/GenBank/DDBJ whole genome shotgun (WGS) entry which is preliminary data.</text>
</comment>
<reference evidence="1" key="2">
    <citation type="journal article" date="2023" name="Microbiol Resour">
        <title>Decontamination and Annotation of the Draft Genome Sequence of the Oomycete Lagenidium giganteum ARSEF 373.</title>
        <authorList>
            <person name="Morgan W.R."/>
            <person name="Tartar A."/>
        </authorList>
    </citation>
    <scope>NUCLEOTIDE SEQUENCE</scope>
    <source>
        <strain evidence="1">ARSEF 373</strain>
    </source>
</reference>
<name>A0AAV2YVT9_9STRA</name>
<dbReference type="AlphaFoldDB" id="A0AAV2YVT9"/>
<dbReference type="EMBL" id="DAKRPA010000091">
    <property type="protein sequence ID" value="DAZ99035.1"/>
    <property type="molecule type" value="Genomic_DNA"/>
</dbReference>